<evidence type="ECO:0000259" key="8">
    <source>
        <dbReference type="Pfam" id="PF02743"/>
    </source>
</evidence>
<dbReference type="Gene3D" id="3.30.450.20">
    <property type="entry name" value="PAS domain"/>
    <property type="match status" value="2"/>
</dbReference>
<feature type="transmembrane region" description="Helical" evidence="7">
    <location>
        <begin position="651"/>
        <end position="669"/>
    </location>
</feature>
<dbReference type="Pfam" id="PF02743">
    <property type="entry name" value="dCache_1"/>
    <property type="match status" value="1"/>
</dbReference>
<evidence type="ECO:0000256" key="5">
    <source>
        <dbReference type="ARBA" id="ARBA00023136"/>
    </source>
</evidence>
<evidence type="ECO:0000256" key="7">
    <source>
        <dbReference type="SAM" id="Phobius"/>
    </source>
</evidence>
<dbReference type="GO" id="GO:0005886">
    <property type="term" value="C:plasma membrane"/>
    <property type="evidence" value="ECO:0007669"/>
    <property type="project" value="UniProtKB-SubCell"/>
</dbReference>
<feature type="transmembrane region" description="Helical" evidence="7">
    <location>
        <begin position="681"/>
        <end position="701"/>
    </location>
</feature>
<dbReference type="Proteomes" id="UP000594688">
    <property type="component" value="Chromosome"/>
</dbReference>
<dbReference type="AlphaFoldDB" id="A0A7T0FYF2"/>
<feature type="transmembrane region" description="Helical" evidence="7">
    <location>
        <begin position="343"/>
        <end position="365"/>
    </location>
</feature>
<name>A0A7T0FYF2_9BACT</name>
<keyword evidence="5 7" id="KW-0472">Membrane</keyword>
<proteinExistence type="predicted"/>
<organism evidence="9 10">
    <name type="scientific">Candidatus Nitronauta litoralis</name>
    <dbReference type="NCBI Taxonomy" id="2705533"/>
    <lineage>
        <taxon>Bacteria</taxon>
        <taxon>Pseudomonadati</taxon>
        <taxon>Nitrospinota/Tectimicrobiota group</taxon>
        <taxon>Nitrospinota</taxon>
        <taxon>Nitrospinia</taxon>
        <taxon>Nitrospinales</taxon>
        <taxon>Nitrospinaceae</taxon>
        <taxon>Candidatus Nitronauta</taxon>
    </lineage>
</organism>
<feature type="compositionally biased region" description="Basic and acidic residues" evidence="6">
    <location>
        <begin position="10"/>
        <end position="24"/>
    </location>
</feature>
<feature type="transmembrane region" description="Helical" evidence="7">
    <location>
        <begin position="36"/>
        <end position="57"/>
    </location>
</feature>
<protein>
    <recommendedName>
        <fullName evidence="8">Cache domain-containing protein</fullName>
    </recommendedName>
</protein>
<evidence type="ECO:0000313" key="10">
    <source>
        <dbReference type="Proteomes" id="UP000594688"/>
    </source>
</evidence>
<feature type="transmembrane region" description="Helical" evidence="7">
    <location>
        <begin position="371"/>
        <end position="393"/>
    </location>
</feature>
<dbReference type="InterPro" id="IPR033479">
    <property type="entry name" value="dCache_1"/>
</dbReference>
<sequence>MMNQPPDLNETSRKRLNDPRQVELADTGKKRFSPKLLFRVFSSLSVLGLLLSSSLWFQYLNNKEQAIQVAKTNASLITSHSAEEIDTLLTAITPLADSLANELSEGVVDRKELLPRLRKILDNNTGIRGAGVAYAPNQYDPEIRLFAPMYIREGSSLNFMQVESLYDYTLQEHDWYSIPFANRSPIWTEPELDPESGDIVARYGVPFYKPGNNRRGEPAGVVFLQLLLNQIKNLVGSLDLGKTGYGFILSKKGRFLSHPIEKYVKSGLSLFDLADQQKDGTLRMVGAQVITGKSGSVEHVNPATGQLSWMFFEPIPSTGWSMVVVFVREKIGANTQQLRQQEIWIAMSAVIVLSLLSVLLTRAYLGGLRRIWTLMLTISVLFMCGIAFIWHLTIRDPINEEKRVVTIVDRAGLDNFVTSLKKSMGDSTGHPPVFIPTGLFVQSMEFANANNTILTGYLWQKFTLGEHDNIERGFLFPELSSSDDVDIEEQFRRKDSDTETVQWYFRVVLRERFDYSHYPFDKVNIRIRLWSKDFNNNVILIPDLEAYTLINPTSLPGLEKDLFLPGWTFQESYFDYKYNTFTTDFGKISHRGHETLPEMYFNIVSRRNFLGPFISNLIPIIVVSFMLFGLLMIGTKHSEKSSWLNFNAQDILASCAALIFVIILAHIDLRGTLASEGILYLEYFYFVMYIATLMVTVNAILFSWDIQLKLIQYEDNLIPKLMFWPLITGCLLILTLVIFY</sequence>
<evidence type="ECO:0000256" key="2">
    <source>
        <dbReference type="ARBA" id="ARBA00022475"/>
    </source>
</evidence>
<reference evidence="9 10" key="1">
    <citation type="submission" date="2020-02" db="EMBL/GenBank/DDBJ databases">
        <title>Genomic and physiological characterization of two novel Nitrospinaceae genera.</title>
        <authorList>
            <person name="Mueller A.J."/>
            <person name="Jung M.-Y."/>
            <person name="Strachan C.R."/>
            <person name="Herbold C.W."/>
            <person name="Kirkegaard R.H."/>
            <person name="Daims H."/>
        </authorList>
    </citation>
    <scope>NUCLEOTIDE SEQUENCE [LARGE SCALE GENOMIC DNA]</scope>
    <source>
        <strain evidence="9">EB</strain>
    </source>
</reference>
<feature type="region of interest" description="Disordered" evidence="6">
    <location>
        <begin position="1"/>
        <end position="24"/>
    </location>
</feature>
<keyword evidence="2" id="KW-1003">Cell membrane</keyword>
<evidence type="ECO:0000256" key="3">
    <source>
        <dbReference type="ARBA" id="ARBA00022692"/>
    </source>
</evidence>
<feature type="transmembrane region" description="Helical" evidence="7">
    <location>
        <begin position="721"/>
        <end position="739"/>
    </location>
</feature>
<dbReference type="CDD" id="cd12912">
    <property type="entry name" value="PDC2_MCP_like"/>
    <property type="match status" value="1"/>
</dbReference>
<evidence type="ECO:0000256" key="1">
    <source>
        <dbReference type="ARBA" id="ARBA00004651"/>
    </source>
</evidence>
<comment type="subcellular location">
    <subcellularLocation>
        <location evidence="1">Cell membrane</location>
        <topology evidence="1">Multi-pass membrane protein</topology>
    </subcellularLocation>
</comment>
<dbReference type="CDD" id="cd12913">
    <property type="entry name" value="PDC1_MCP_like"/>
    <property type="match status" value="1"/>
</dbReference>
<dbReference type="EMBL" id="CP048685">
    <property type="protein sequence ID" value="QPJ60440.1"/>
    <property type="molecule type" value="Genomic_DNA"/>
</dbReference>
<dbReference type="KEGG" id="nli:G3M70_00460"/>
<evidence type="ECO:0000256" key="4">
    <source>
        <dbReference type="ARBA" id="ARBA00022989"/>
    </source>
</evidence>
<accession>A0A7T0FYF2</accession>
<evidence type="ECO:0000256" key="6">
    <source>
        <dbReference type="SAM" id="MobiDB-lite"/>
    </source>
</evidence>
<feature type="domain" description="Cache" evidence="8">
    <location>
        <begin position="63"/>
        <end position="325"/>
    </location>
</feature>
<keyword evidence="3 7" id="KW-0812">Transmembrane</keyword>
<gene>
    <name evidence="9" type="ORF">G3M70_00460</name>
</gene>
<evidence type="ECO:0000313" key="9">
    <source>
        <dbReference type="EMBL" id="QPJ60440.1"/>
    </source>
</evidence>
<keyword evidence="4 7" id="KW-1133">Transmembrane helix</keyword>
<feature type="transmembrane region" description="Helical" evidence="7">
    <location>
        <begin position="609"/>
        <end position="631"/>
    </location>
</feature>